<evidence type="ECO:0000256" key="1">
    <source>
        <dbReference type="SAM" id="Phobius"/>
    </source>
</evidence>
<feature type="transmembrane region" description="Helical" evidence="1">
    <location>
        <begin position="12"/>
        <end position="32"/>
    </location>
</feature>
<gene>
    <name evidence="2" type="ORF">CEXT_258731</name>
</gene>
<protein>
    <submittedName>
        <fullName evidence="2">Uncharacterized protein</fullName>
    </submittedName>
</protein>
<accession>A0AAV4X4W1</accession>
<proteinExistence type="predicted"/>
<dbReference type="AlphaFoldDB" id="A0AAV4X4W1"/>
<keyword evidence="1" id="KW-0472">Membrane</keyword>
<reference evidence="2 3" key="1">
    <citation type="submission" date="2021-06" db="EMBL/GenBank/DDBJ databases">
        <title>Caerostris extrusa draft genome.</title>
        <authorList>
            <person name="Kono N."/>
            <person name="Arakawa K."/>
        </authorList>
    </citation>
    <scope>NUCLEOTIDE SEQUENCE [LARGE SCALE GENOMIC DNA]</scope>
</reference>
<keyword evidence="1" id="KW-0812">Transmembrane</keyword>
<dbReference type="EMBL" id="BPLR01017234">
    <property type="protein sequence ID" value="GIY89618.1"/>
    <property type="molecule type" value="Genomic_DNA"/>
</dbReference>
<name>A0AAV4X4W1_CAEEX</name>
<organism evidence="2 3">
    <name type="scientific">Caerostris extrusa</name>
    <name type="common">Bark spider</name>
    <name type="synonym">Caerostris bankana</name>
    <dbReference type="NCBI Taxonomy" id="172846"/>
    <lineage>
        <taxon>Eukaryota</taxon>
        <taxon>Metazoa</taxon>
        <taxon>Ecdysozoa</taxon>
        <taxon>Arthropoda</taxon>
        <taxon>Chelicerata</taxon>
        <taxon>Arachnida</taxon>
        <taxon>Araneae</taxon>
        <taxon>Araneomorphae</taxon>
        <taxon>Entelegynae</taxon>
        <taxon>Araneoidea</taxon>
        <taxon>Araneidae</taxon>
        <taxon>Caerostris</taxon>
    </lineage>
</organism>
<keyword evidence="1" id="KW-1133">Transmembrane helix</keyword>
<keyword evidence="3" id="KW-1185">Reference proteome</keyword>
<sequence>MINPPRQPHASYYLPCKSFSCPGLLIWTFALIGDEMELKMTRPVTSISPPLKGNMLAESVHQPPEMGRDKGGGGPGNELGKKVHGMNWSIYLFFFLSVYYALLRVE</sequence>
<feature type="transmembrane region" description="Helical" evidence="1">
    <location>
        <begin position="85"/>
        <end position="103"/>
    </location>
</feature>
<evidence type="ECO:0000313" key="3">
    <source>
        <dbReference type="Proteomes" id="UP001054945"/>
    </source>
</evidence>
<dbReference type="Proteomes" id="UP001054945">
    <property type="component" value="Unassembled WGS sequence"/>
</dbReference>
<comment type="caution">
    <text evidence="2">The sequence shown here is derived from an EMBL/GenBank/DDBJ whole genome shotgun (WGS) entry which is preliminary data.</text>
</comment>
<evidence type="ECO:0000313" key="2">
    <source>
        <dbReference type="EMBL" id="GIY89618.1"/>
    </source>
</evidence>